<sequence>MHILGAAVLLGTGVGIAFFMAMTHRTRDAGLIAHVASVVVIADWVFTASAVAMQPVTGALLAHALGWRLTEGWILLSPALYVLVGAFWISVVFMQRRMRDLARAAANDGTPLPTAYFRLC</sequence>
<organism evidence="2 3">
    <name type="scientific">Amphiplicatus metriothermophilus</name>
    <dbReference type="NCBI Taxonomy" id="1519374"/>
    <lineage>
        <taxon>Bacteria</taxon>
        <taxon>Pseudomonadati</taxon>
        <taxon>Pseudomonadota</taxon>
        <taxon>Alphaproteobacteria</taxon>
        <taxon>Parvularculales</taxon>
        <taxon>Parvularculaceae</taxon>
        <taxon>Amphiplicatus</taxon>
    </lineage>
</organism>
<keyword evidence="1" id="KW-0472">Membrane</keyword>
<evidence type="ECO:0000313" key="3">
    <source>
        <dbReference type="Proteomes" id="UP000198346"/>
    </source>
</evidence>
<keyword evidence="1" id="KW-0812">Transmembrane</keyword>
<feature type="transmembrane region" description="Helical" evidence="1">
    <location>
        <begin position="73"/>
        <end position="93"/>
    </location>
</feature>
<dbReference type="InterPro" id="IPR018729">
    <property type="entry name" value="DUF2269_transmembrane"/>
</dbReference>
<accession>A0A239PTY1</accession>
<evidence type="ECO:0000256" key="1">
    <source>
        <dbReference type="SAM" id="Phobius"/>
    </source>
</evidence>
<keyword evidence="1" id="KW-1133">Transmembrane helix</keyword>
<feature type="transmembrane region" description="Helical" evidence="1">
    <location>
        <begin position="31"/>
        <end position="53"/>
    </location>
</feature>
<feature type="transmembrane region" description="Helical" evidence="1">
    <location>
        <begin position="6"/>
        <end position="24"/>
    </location>
</feature>
<keyword evidence="3" id="KW-1185">Reference proteome</keyword>
<name>A0A239PTY1_9PROT</name>
<dbReference type="EMBL" id="FZQA01000003">
    <property type="protein sequence ID" value="SNT73630.1"/>
    <property type="molecule type" value="Genomic_DNA"/>
</dbReference>
<dbReference type="AlphaFoldDB" id="A0A239PTY1"/>
<dbReference type="Proteomes" id="UP000198346">
    <property type="component" value="Unassembled WGS sequence"/>
</dbReference>
<proteinExistence type="predicted"/>
<evidence type="ECO:0000313" key="2">
    <source>
        <dbReference type="EMBL" id="SNT73630.1"/>
    </source>
</evidence>
<dbReference type="Pfam" id="PF10027">
    <property type="entry name" value="DUF2269"/>
    <property type="match status" value="1"/>
</dbReference>
<gene>
    <name evidence="2" type="ORF">SAMN06297382_1912</name>
</gene>
<protein>
    <submittedName>
        <fullName evidence="2">Uncharacterized membrane protein</fullName>
    </submittedName>
</protein>
<reference evidence="2 3" key="1">
    <citation type="submission" date="2017-07" db="EMBL/GenBank/DDBJ databases">
        <authorList>
            <person name="Sun Z.S."/>
            <person name="Albrecht U."/>
            <person name="Echele G."/>
            <person name="Lee C.C."/>
        </authorList>
    </citation>
    <scope>NUCLEOTIDE SEQUENCE [LARGE SCALE GENOMIC DNA]</scope>
    <source>
        <strain evidence="2 3">CGMCC 1.12710</strain>
    </source>
</reference>